<dbReference type="eggNOG" id="arCOG02053">
    <property type="taxonomic scope" value="Archaea"/>
</dbReference>
<dbReference type="RefSeq" id="WP_007694171.1">
    <property type="nucleotide sequence ID" value="NZ_AJRK01000002.1"/>
</dbReference>
<dbReference type="EMBL" id="AOMB01000033">
    <property type="protein sequence ID" value="EMA37693.1"/>
    <property type="molecule type" value="Genomic_DNA"/>
</dbReference>
<feature type="domain" description="UspA" evidence="2">
    <location>
        <begin position="1"/>
        <end position="139"/>
    </location>
</feature>
<dbReference type="Gene3D" id="3.40.50.620">
    <property type="entry name" value="HUPs"/>
    <property type="match status" value="1"/>
</dbReference>
<dbReference type="CDD" id="cd00293">
    <property type="entry name" value="USP-like"/>
    <property type="match status" value="1"/>
</dbReference>
<dbReference type="Pfam" id="PF00582">
    <property type="entry name" value="Usp"/>
    <property type="match status" value="1"/>
</dbReference>
<reference evidence="3 4" key="1">
    <citation type="journal article" date="2014" name="PLoS Genet.">
        <title>Phylogenetically driven sequencing of extremely halophilic archaea reveals strategies for static and dynamic osmo-response.</title>
        <authorList>
            <person name="Becker E.A."/>
            <person name="Seitzer P.M."/>
            <person name="Tritt A."/>
            <person name="Larsen D."/>
            <person name="Krusor M."/>
            <person name="Yao A.I."/>
            <person name="Wu D."/>
            <person name="Madern D."/>
            <person name="Eisen J.A."/>
            <person name="Darling A.E."/>
            <person name="Facciotti M.T."/>
        </authorList>
    </citation>
    <scope>NUCLEOTIDE SEQUENCE [LARGE SCALE GENOMIC DNA]</scope>
    <source>
        <strain evidence="3 4">100A6</strain>
    </source>
</reference>
<evidence type="ECO:0000259" key="2">
    <source>
        <dbReference type="Pfam" id="PF00582"/>
    </source>
</evidence>
<dbReference type="PATRIC" id="fig|1132509.6.peg.2734"/>
<evidence type="ECO:0000256" key="1">
    <source>
        <dbReference type="ARBA" id="ARBA00008791"/>
    </source>
</evidence>
<dbReference type="InterPro" id="IPR006015">
    <property type="entry name" value="Universal_stress_UspA"/>
</dbReference>
<dbReference type="PANTHER" id="PTHR46268:SF24">
    <property type="entry name" value="UNIVERSAL STRESS PROTEIN"/>
    <property type="match status" value="1"/>
</dbReference>
<evidence type="ECO:0000313" key="3">
    <source>
        <dbReference type="EMBL" id="EMA37693.1"/>
    </source>
</evidence>
<gene>
    <name evidence="3" type="ORF">C447_11995</name>
</gene>
<dbReference type="OrthoDB" id="105697at2157"/>
<dbReference type="InterPro" id="IPR014729">
    <property type="entry name" value="Rossmann-like_a/b/a_fold"/>
</dbReference>
<sequence length="139" mass="15084">MTSRVLVPMDDSEMAKEALRYALEVHSGAEITVLHVVGEPSGMMGKAMELALEDDIKQAAENAAENVLAEAREIGTGYDTDIETDVRWGSPAKEILREAETFDTIVLGSHTGTLADRLFVGDIAKAVFRRSPIPVTVVR</sequence>
<dbReference type="AlphaFoldDB" id="M0LWZ7"/>
<proteinExistence type="inferred from homology"/>
<evidence type="ECO:0000313" key="4">
    <source>
        <dbReference type="Proteomes" id="UP000011566"/>
    </source>
</evidence>
<dbReference type="InterPro" id="IPR006016">
    <property type="entry name" value="UspA"/>
</dbReference>
<dbReference type="Proteomes" id="UP000011566">
    <property type="component" value="Unassembled WGS sequence"/>
</dbReference>
<name>M0LWZ7_9EURY</name>
<comment type="similarity">
    <text evidence="1">Belongs to the universal stress protein A family.</text>
</comment>
<protein>
    <submittedName>
        <fullName evidence="3">UspA domain protein</fullName>
    </submittedName>
</protein>
<dbReference type="SUPFAM" id="SSF52402">
    <property type="entry name" value="Adenine nucleotide alpha hydrolases-like"/>
    <property type="match status" value="1"/>
</dbReference>
<accession>M0LWZ7</accession>
<comment type="caution">
    <text evidence="3">The sequence shown here is derived from an EMBL/GenBank/DDBJ whole genome shotgun (WGS) entry which is preliminary data.</text>
</comment>
<organism evidence="3 4">
    <name type="scientific">Halococcus hamelinensis 100A6</name>
    <dbReference type="NCBI Taxonomy" id="1132509"/>
    <lineage>
        <taxon>Archaea</taxon>
        <taxon>Methanobacteriati</taxon>
        <taxon>Methanobacteriota</taxon>
        <taxon>Stenosarchaea group</taxon>
        <taxon>Halobacteria</taxon>
        <taxon>Halobacteriales</taxon>
        <taxon>Halococcaceae</taxon>
        <taxon>Halococcus</taxon>
    </lineage>
</organism>
<dbReference type="PANTHER" id="PTHR46268">
    <property type="entry name" value="STRESS RESPONSE PROTEIN NHAX"/>
    <property type="match status" value="1"/>
</dbReference>
<keyword evidence="4" id="KW-1185">Reference proteome</keyword>
<dbReference type="PRINTS" id="PR01438">
    <property type="entry name" value="UNVRSLSTRESS"/>
</dbReference>